<evidence type="ECO:0000313" key="3">
    <source>
        <dbReference type="Proteomes" id="UP000031449"/>
    </source>
</evidence>
<dbReference type="EMBL" id="CP009417">
    <property type="protein sequence ID" value="AJD93518.1"/>
    <property type="molecule type" value="Genomic_DNA"/>
</dbReference>
<dbReference type="PANTHER" id="PTHR11215:SF1">
    <property type="entry name" value="MYG1 EXONUCLEASE"/>
    <property type="match status" value="1"/>
</dbReference>
<organism evidence="2 3">
    <name type="scientific">Jeotgalibacillus malaysiensis</name>
    <dbReference type="NCBI Taxonomy" id="1508404"/>
    <lineage>
        <taxon>Bacteria</taxon>
        <taxon>Bacillati</taxon>
        <taxon>Bacillota</taxon>
        <taxon>Bacilli</taxon>
        <taxon>Bacillales</taxon>
        <taxon>Caryophanaceae</taxon>
        <taxon>Jeotgalibacillus</taxon>
    </lineage>
</organism>
<dbReference type="BioCyc" id="JESP1508404:G14D9-13485-MONOMER"/>
<accession>A0A0B5AYC8</accession>
<geneLocation type="plasmid" evidence="3"/>
<dbReference type="OrthoDB" id="183622at2"/>
<evidence type="ECO:0000313" key="2">
    <source>
        <dbReference type="EMBL" id="AJD93518.1"/>
    </source>
</evidence>
<dbReference type="HOGENOM" id="CLU_051576_1_0_9"/>
<dbReference type="PANTHER" id="PTHR11215">
    <property type="entry name" value="METAL DEPENDENT HYDROLASE - RELATED"/>
    <property type="match status" value="1"/>
</dbReference>
<protein>
    <recommendedName>
        <fullName evidence="4">Metal-dependent hydrolase</fullName>
    </recommendedName>
</protein>
<dbReference type="AlphaFoldDB" id="A0A0B5AYC8"/>
<evidence type="ECO:0008006" key="4">
    <source>
        <dbReference type="Google" id="ProtNLM"/>
    </source>
</evidence>
<dbReference type="Pfam" id="PF03690">
    <property type="entry name" value="MYG1_exonuc"/>
    <property type="match status" value="1"/>
</dbReference>
<reference evidence="2 3" key="1">
    <citation type="submission" date="2014-08" db="EMBL/GenBank/DDBJ databases">
        <title>Complete genome of a marine bacteria Jeotgalibacillus malaysiensis.</title>
        <authorList>
            <person name="Yaakop A.S."/>
            <person name="Chan K.-G."/>
            <person name="Goh K.M."/>
        </authorList>
    </citation>
    <scope>NUCLEOTIDE SEQUENCE [LARGE SCALE GENOMIC DNA]</scope>
    <source>
        <strain evidence="2 3">D5</strain>
        <plasmid evidence="3">Plasmid</plasmid>
    </source>
</reference>
<keyword evidence="3" id="KW-1185">Reference proteome</keyword>
<dbReference type="Proteomes" id="UP000031449">
    <property type="component" value="Plasmid unnamed"/>
</dbReference>
<keyword evidence="2" id="KW-0614">Plasmid</keyword>
<dbReference type="InterPro" id="IPR003226">
    <property type="entry name" value="MYG1_exonuclease"/>
</dbReference>
<comment type="similarity">
    <text evidence="1">Belongs to the MYG1 family.</text>
</comment>
<dbReference type="GO" id="GO:0005737">
    <property type="term" value="C:cytoplasm"/>
    <property type="evidence" value="ECO:0007669"/>
    <property type="project" value="TreeGrafter"/>
</dbReference>
<evidence type="ECO:0000256" key="1">
    <source>
        <dbReference type="ARBA" id="ARBA00010105"/>
    </source>
</evidence>
<proteinExistence type="inferred from homology"/>
<name>A0A0B5AYC8_9BACL</name>
<gene>
    <name evidence="2" type="ORF">JMA_42010</name>
</gene>
<dbReference type="KEGG" id="jeo:JMA_42010"/>
<sequence>MEDEIKYLATHSGTFHADDVFAYVVLNKVFPGYELIRSRDPKELAKAEIVFDVGGGKYDHHTTEKEYRENGIPYAAFGLVWRDFGKKLLSSWIPEEHLEYAHKKIEDELVLAVDAFDNGVDIMKSPIVDIPTVSSIISEFNHRMPKDGNTVEEYTVFTQAAEMANSIFMHKLIGIRNQLLAKGKIIEAFESRKTPELLELEEGADWGEILAEIDTNEEVLFVTYPKPDGYYIQIVRKEKDSFEARKDLPESWAGKRDEELGAVVGIDDAVFCHPARFLAGAKSKESILKMAELALQA</sequence>